<dbReference type="Proteomes" id="UP000593573">
    <property type="component" value="Unassembled WGS sequence"/>
</dbReference>
<protein>
    <submittedName>
        <fullName evidence="1">Uncharacterized protein</fullName>
    </submittedName>
</protein>
<gene>
    <name evidence="1" type="ORF">Goklo_024453</name>
</gene>
<keyword evidence="2" id="KW-1185">Reference proteome</keyword>
<organism evidence="1 2">
    <name type="scientific">Gossypium klotzschianum</name>
    <dbReference type="NCBI Taxonomy" id="34286"/>
    <lineage>
        <taxon>Eukaryota</taxon>
        <taxon>Viridiplantae</taxon>
        <taxon>Streptophyta</taxon>
        <taxon>Embryophyta</taxon>
        <taxon>Tracheophyta</taxon>
        <taxon>Spermatophyta</taxon>
        <taxon>Magnoliopsida</taxon>
        <taxon>eudicotyledons</taxon>
        <taxon>Gunneridae</taxon>
        <taxon>Pentapetalae</taxon>
        <taxon>rosids</taxon>
        <taxon>malvids</taxon>
        <taxon>Malvales</taxon>
        <taxon>Malvaceae</taxon>
        <taxon>Malvoideae</taxon>
        <taxon>Gossypium</taxon>
    </lineage>
</organism>
<name>A0A7J8WCS5_9ROSI</name>
<evidence type="ECO:0000313" key="2">
    <source>
        <dbReference type="Proteomes" id="UP000593573"/>
    </source>
</evidence>
<sequence length="37" mass="4010">MAIAIPKGGKKKAVSFTIYRAKLTLDNIMIASLGKFL</sequence>
<evidence type="ECO:0000313" key="1">
    <source>
        <dbReference type="EMBL" id="MBA0672449.1"/>
    </source>
</evidence>
<dbReference type="AlphaFoldDB" id="A0A7J8WCS5"/>
<reference evidence="1 2" key="1">
    <citation type="journal article" date="2019" name="Genome Biol. Evol.">
        <title>Insights into the evolution of the New World diploid cottons (Gossypium, subgenus Houzingenia) based on genome sequencing.</title>
        <authorList>
            <person name="Grover C.E."/>
            <person name="Arick M.A. 2nd"/>
            <person name="Thrash A."/>
            <person name="Conover J.L."/>
            <person name="Sanders W.S."/>
            <person name="Peterson D.G."/>
            <person name="Frelichowski J.E."/>
            <person name="Scheffler J.A."/>
            <person name="Scheffler B.E."/>
            <person name="Wendel J.F."/>
        </authorList>
    </citation>
    <scope>NUCLEOTIDE SEQUENCE [LARGE SCALE GENOMIC DNA]</scope>
    <source>
        <strain evidence="1">57</strain>
        <tissue evidence="1">Leaf</tissue>
    </source>
</reference>
<comment type="caution">
    <text evidence="1">The sequence shown here is derived from an EMBL/GenBank/DDBJ whole genome shotgun (WGS) entry which is preliminary data.</text>
</comment>
<accession>A0A7J8WCS5</accession>
<proteinExistence type="predicted"/>
<dbReference type="EMBL" id="JABFAB010244839">
    <property type="protein sequence ID" value="MBA0672449.1"/>
    <property type="molecule type" value="Genomic_DNA"/>
</dbReference>